<evidence type="ECO:0000256" key="1">
    <source>
        <dbReference type="SAM" id="SignalP"/>
    </source>
</evidence>
<proteinExistence type="predicted"/>
<keyword evidence="1" id="KW-0732">Signal</keyword>
<gene>
    <name evidence="2" type="ORF">SEVIR_8G233900v2</name>
</gene>
<reference evidence="2" key="1">
    <citation type="submission" date="2019-03" db="EMBL/GenBank/DDBJ databases">
        <title>WGS assembly of Setaria viridis.</title>
        <authorList>
            <person name="Huang P."/>
            <person name="Jenkins J."/>
            <person name="Grimwood J."/>
            <person name="Barry K."/>
            <person name="Healey A."/>
            <person name="Mamidi S."/>
            <person name="Sreedasyam A."/>
            <person name="Shu S."/>
            <person name="Feldman M."/>
            <person name="Wu J."/>
            <person name="Yu Y."/>
            <person name="Chen C."/>
            <person name="Johnson J."/>
            <person name="Rokhsar D."/>
            <person name="Baxter I."/>
            <person name="Schmutz J."/>
            <person name="Brutnell T."/>
            <person name="Kellogg E."/>
        </authorList>
    </citation>
    <scope>NUCLEOTIDE SEQUENCE [LARGE SCALE GENOMIC DNA]</scope>
</reference>
<evidence type="ECO:0000313" key="2">
    <source>
        <dbReference type="EMBL" id="TKW02250.1"/>
    </source>
</evidence>
<dbReference type="AlphaFoldDB" id="A0A4U6TIP6"/>
<name>A0A4U6TIP6_SETVI</name>
<feature type="chain" id="PRO_5020336743" description="Bifunctional inhibitor/plant lipid transfer protein/seed storage helical domain-containing protein" evidence="1">
    <location>
        <begin position="26"/>
        <end position="125"/>
    </location>
</feature>
<protein>
    <recommendedName>
        <fullName evidence="4">Bifunctional inhibitor/plant lipid transfer protein/seed storage helical domain-containing protein</fullName>
    </recommendedName>
</protein>
<dbReference type="Gramene" id="TKW02250">
    <property type="protein sequence ID" value="TKW02250"/>
    <property type="gene ID" value="SEVIR_8G233900v2"/>
</dbReference>
<feature type="signal peptide" evidence="1">
    <location>
        <begin position="1"/>
        <end position="25"/>
    </location>
</feature>
<sequence>MAPKSAAALFLLAAMIAGLAPPLQAQLDPRFVFSFVSQVDEVCSGDDAMRSCAIELVSSGDATILPDCCRALQMKAVTSAEGKRCACGFGNVAATLGVDVDQSCQAASNGDVAGGPSSKLSELCR</sequence>
<dbReference type="EMBL" id="CM016559">
    <property type="protein sequence ID" value="TKW02250.1"/>
    <property type="molecule type" value="Genomic_DNA"/>
</dbReference>
<accession>A0A4U6TIP6</accession>
<evidence type="ECO:0008006" key="4">
    <source>
        <dbReference type="Google" id="ProtNLM"/>
    </source>
</evidence>
<organism evidence="2 3">
    <name type="scientific">Setaria viridis</name>
    <name type="common">Green bristlegrass</name>
    <name type="synonym">Setaria italica subsp. viridis</name>
    <dbReference type="NCBI Taxonomy" id="4556"/>
    <lineage>
        <taxon>Eukaryota</taxon>
        <taxon>Viridiplantae</taxon>
        <taxon>Streptophyta</taxon>
        <taxon>Embryophyta</taxon>
        <taxon>Tracheophyta</taxon>
        <taxon>Spermatophyta</taxon>
        <taxon>Magnoliopsida</taxon>
        <taxon>Liliopsida</taxon>
        <taxon>Poales</taxon>
        <taxon>Poaceae</taxon>
        <taxon>PACMAD clade</taxon>
        <taxon>Panicoideae</taxon>
        <taxon>Panicodae</taxon>
        <taxon>Paniceae</taxon>
        <taxon>Cenchrinae</taxon>
        <taxon>Setaria</taxon>
    </lineage>
</organism>
<evidence type="ECO:0000313" key="3">
    <source>
        <dbReference type="Proteomes" id="UP000298652"/>
    </source>
</evidence>
<keyword evidence="3" id="KW-1185">Reference proteome</keyword>
<dbReference type="Proteomes" id="UP000298652">
    <property type="component" value="Chromosome 8"/>
</dbReference>